<feature type="transmembrane region" description="Helical" evidence="1">
    <location>
        <begin position="48"/>
        <end position="72"/>
    </location>
</feature>
<comment type="caution">
    <text evidence="2">The sequence shown here is derived from an EMBL/GenBank/DDBJ whole genome shotgun (WGS) entry which is preliminary data.</text>
</comment>
<gene>
    <name evidence="2" type="ORF">D3F03_07965</name>
</gene>
<reference evidence="2 3" key="1">
    <citation type="submission" date="2018-09" db="EMBL/GenBank/DDBJ databases">
        <title>Draft genome of Simplicispira sp. NY-02.</title>
        <authorList>
            <person name="Im W.T."/>
        </authorList>
    </citation>
    <scope>NUCLEOTIDE SEQUENCE [LARGE SCALE GENOMIC DNA]</scope>
    <source>
        <strain evidence="2 3">NY-02</strain>
    </source>
</reference>
<name>A0A398CD84_9BURK</name>
<dbReference type="OrthoDB" id="8657357at2"/>
<evidence type="ECO:0000256" key="1">
    <source>
        <dbReference type="SAM" id="Phobius"/>
    </source>
</evidence>
<protein>
    <submittedName>
        <fullName evidence="2">DUF2970 domain-containing protein</fullName>
    </submittedName>
</protein>
<keyword evidence="1" id="KW-1133">Transmembrane helix</keyword>
<accession>A0A398CD84</accession>
<proteinExistence type="predicted"/>
<organism evidence="2 3">
    <name type="scientific">Simplicispira hankyongi</name>
    <dbReference type="NCBI Taxonomy" id="2315688"/>
    <lineage>
        <taxon>Bacteria</taxon>
        <taxon>Pseudomonadati</taxon>
        <taxon>Pseudomonadota</taxon>
        <taxon>Betaproteobacteria</taxon>
        <taxon>Burkholderiales</taxon>
        <taxon>Comamonadaceae</taxon>
        <taxon>Simplicispira</taxon>
    </lineage>
</organism>
<dbReference type="EMBL" id="QXJC01000003">
    <property type="protein sequence ID" value="RID98190.1"/>
    <property type="molecule type" value="Genomic_DNA"/>
</dbReference>
<keyword evidence="3" id="KW-1185">Reference proteome</keyword>
<evidence type="ECO:0000313" key="3">
    <source>
        <dbReference type="Proteomes" id="UP000266302"/>
    </source>
</evidence>
<dbReference type="InterPro" id="IPR021344">
    <property type="entry name" value="DUF2970"/>
</dbReference>
<evidence type="ECO:0000313" key="2">
    <source>
        <dbReference type="EMBL" id="RID98190.1"/>
    </source>
</evidence>
<dbReference type="Pfam" id="PF11174">
    <property type="entry name" value="DUF2970"/>
    <property type="match status" value="1"/>
</dbReference>
<keyword evidence="1" id="KW-0812">Transmembrane</keyword>
<dbReference type="AlphaFoldDB" id="A0A398CD84"/>
<dbReference type="Proteomes" id="UP000266302">
    <property type="component" value="Unassembled WGS sequence"/>
</dbReference>
<sequence length="73" mass="8281">MSENIGQEVPPLARERSFLRSVKTVAWAFLGLRKRTEYQRDLESINPLHVIAVGILGFLLLILSLVALVHWVV</sequence>
<dbReference type="RefSeq" id="WP_119108855.1">
    <property type="nucleotide sequence ID" value="NZ_QXJC01000003.1"/>
</dbReference>
<keyword evidence="1" id="KW-0472">Membrane</keyword>